<keyword evidence="5 9" id="KW-0547">Nucleotide-binding</keyword>
<evidence type="ECO:0000256" key="9">
    <source>
        <dbReference type="HAMAP-Rule" id="MF_00027"/>
    </source>
</evidence>
<evidence type="ECO:0000259" key="11">
    <source>
        <dbReference type="Pfam" id="PF07685"/>
    </source>
</evidence>
<dbReference type="EC" id="6.3.5.9" evidence="9"/>
<dbReference type="InterPro" id="IPR027417">
    <property type="entry name" value="P-loop_NTPase"/>
</dbReference>
<dbReference type="NCBIfam" id="NF002204">
    <property type="entry name" value="PRK01077.1"/>
    <property type="match status" value="1"/>
</dbReference>
<evidence type="ECO:0000256" key="2">
    <source>
        <dbReference type="ARBA" id="ARBA00006205"/>
    </source>
</evidence>
<dbReference type="GO" id="GO:0009236">
    <property type="term" value="P:cobalamin biosynthetic process"/>
    <property type="evidence" value="ECO:0007669"/>
    <property type="project" value="UniProtKB-UniRule"/>
</dbReference>
<evidence type="ECO:0000313" key="12">
    <source>
        <dbReference type="EMBL" id="TYB77677.1"/>
    </source>
</evidence>
<comment type="similarity">
    <text evidence="2">Belongs to the CobB/CobQ family. CobQ subfamily.</text>
</comment>
<dbReference type="PANTHER" id="PTHR43873:SF1">
    <property type="entry name" value="COBYRINATE A,C-DIAMIDE SYNTHASE"/>
    <property type="match status" value="1"/>
</dbReference>
<keyword evidence="6 9" id="KW-0067">ATP-binding</keyword>
<evidence type="ECO:0000256" key="3">
    <source>
        <dbReference type="ARBA" id="ARBA00022573"/>
    </source>
</evidence>
<comment type="function">
    <text evidence="9">Catalyzes the ATP-dependent amidation of the two carboxylate groups at positions a and c of hydrogenobyrinate, using either L-glutamine or ammonia as the nitrogen source.</text>
</comment>
<evidence type="ECO:0000256" key="8">
    <source>
        <dbReference type="ARBA" id="ARBA00022962"/>
    </source>
</evidence>
<sequence length="457" mass="48384">MIPAPRFLIAAAHKSSGKTVVSTGLAAALTARRLKVATFKKGPDYIDPMWLGAATGRPCYNLDFNTMDRDTFAPFLASRAGGADVSLIEANKGLFDGVSLDGSDSNAALARLLGLPVILVIDTNGMTRGIAPLLLGYQAFDPDVNIVGVILNKVGGPRHEAKLRAAVETYTDVKVVGAVHRNSALEIGERHLGLTTPAETGELGRRIDEIGRIVGGSVDLDLLIDLANAAPALSDPPPAAPDPAPDVTIAIARDRAFGFYYPDDLEAFAAAGARLVPFDTLRDSALPACDGVLIGGGFPEMFVDALAANAALRADIRAKIEGGLPGYAECGGLMYLCRSIRHGEAAGEMVGVVPADAVMHARPQGRGYTRFRNTPAHPWPNGTDAQAAHEFHYARLENTDAPLTFARDILRGHGVDGDHDGIIVHNLLAGFCHLRATGPAPWVARFVEFVRARKISQ</sequence>
<dbReference type="Proteomes" id="UP000322080">
    <property type="component" value="Unassembled WGS sequence"/>
</dbReference>
<comment type="catalytic activity">
    <reaction evidence="9">
        <text>hydrogenobyrinate + 2 L-glutamine + 2 ATP + 2 H2O = hydrogenobyrinate a,c-diamide + 2 L-glutamate + 2 ADP + 2 phosphate + 2 H(+)</text>
        <dbReference type="Rhea" id="RHEA:12544"/>
        <dbReference type="ChEBI" id="CHEBI:15377"/>
        <dbReference type="ChEBI" id="CHEBI:15378"/>
        <dbReference type="ChEBI" id="CHEBI:29985"/>
        <dbReference type="ChEBI" id="CHEBI:30616"/>
        <dbReference type="ChEBI" id="CHEBI:43474"/>
        <dbReference type="ChEBI" id="CHEBI:58359"/>
        <dbReference type="ChEBI" id="CHEBI:77873"/>
        <dbReference type="ChEBI" id="CHEBI:77874"/>
        <dbReference type="ChEBI" id="CHEBI:456216"/>
        <dbReference type="EC" id="6.3.5.9"/>
    </reaction>
</comment>
<dbReference type="Gene3D" id="3.40.50.300">
    <property type="entry name" value="P-loop containing nucleotide triphosphate hydrolases"/>
    <property type="match status" value="2"/>
</dbReference>
<feature type="domain" description="CobB/CobQ-like glutamine amidotransferase" evidence="11">
    <location>
        <begin position="248"/>
        <end position="435"/>
    </location>
</feature>
<dbReference type="EMBL" id="VSIY01000015">
    <property type="protein sequence ID" value="TYB77677.1"/>
    <property type="molecule type" value="Genomic_DNA"/>
</dbReference>
<feature type="site" description="Increases nucleophilicity of active site Cys" evidence="9">
    <location>
        <position position="433"/>
    </location>
</feature>
<dbReference type="CDD" id="cd05388">
    <property type="entry name" value="CobB_N"/>
    <property type="match status" value="1"/>
</dbReference>
<evidence type="ECO:0000259" key="10">
    <source>
        <dbReference type="Pfam" id="PF01656"/>
    </source>
</evidence>
<dbReference type="GO" id="GO:0005524">
    <property type="term" value="F:ATP binding"/>
    <property type="evidence" value="ECO:0007669"/>
    <property type="project" value="UniProtKB-UniRule"/>
</dbReference>
<dbReference type="SUPFAM" id="SSF52317">
    <property type="entry name" value="Class I glutamine amidotransferase-like"/>
    <property type="match status" value="1"/>
</dbReference>
<evidence type="ECO:0000256" key="5">
    <source>
        <dbReference type="ARBA" id="ARBA00022741"/>
    </source>
</evidence>
<dbReference type="RefSeq" id="WP_148379677.1">
    <property type="nucleotide sequence ID" value="NZ_VSIY01000015.1"/>
</dbReference>
<dbReference type="PANTHER" id="PTHR43873">
    <property type="entry name" value="COBYRINATE A,C-DIAMIDE SYNTHASE"/>
    <property type="match status" value="1"/>
</dbReference>
<dbReference type="CDD" id="cd03130">
    <property type="entry name" value="GATase1_CobB"/>
    <property type="match status" value="1"/>
</dbReference>
<protein>
    <recommendedName>
        <fullName evidence="9">Hydrogenobyrinate a,c-diamide synthase</fullName>
        <ecNumber evidence="9">6.3.5.9</ecNumber>
    </recommendedName>
    <alternativeName>
        <fullName evidence="9">Hydrogenobyrinic acid a,c-diamide synthase</fullName>
    </alternativeName>
</protein>
<dbReference type="AlphaFoldDB" id="A0A5D0R879"/>
<keyword evidence="8 9" id="KW-0315">Glutamine amidotransferase</keyword>
<dbReference type="NCBIfam" id="TIGR00379">
    <property type="entry name" value="cobB"/>
    <property type="match status" value="1"/>
</dbReference>
<evidence type="ECO:0000256" key="6">
    <source>
        <dbReference type="ARBA" id="ARBA00022840"/>
    </source>
</evidence>
<evidence type="ECO:0000256" key="1">
    <source>
        <dbReference type="ARBA" id="ARBA00001946"/>
    </source>
</evidence>
<evidence type="ECO:0000313" key="13">
    <source>
        <dbReference type="Proteomes" id="UP000322080"/>
    </source>
</evidence>
<organism evidence="12 13">
    <name type="scientific">Maritimibacter fusiformis</name>
    <dbReference type="NCBI Taxonomy" id="2603819"/>
    <lineage>
        <taxon>Bacteria</taxon>
        <taxon>Pseudomonadati</taxon>
        <taxon>Pseudomonadota</taxon>
        <taxon>Alphaproteobacteria</taxon>
        <taxon>Rhodobacterales</taxon>
        <taxon>Roseobacteraceae</taxon>
        <taxon>Maritimibacter</taxon>
    </lineage>
</organism>
<evidence type="ECO:0000256" key="7">
    <source>
        <dbReference type="ARBA" id="ARBA00022842"/>
    </source>
</evidence>
<comment type="caution">
    <text evidence="12">The sequence shown here is derived from an EMBL/GenBank/DDBJ whole genome shotgun (WGS) entry which is preliminary data.</text>
</comment>
<dbReference type="Pfam" id="PF07685">
    <property type="entry name" value="GATase_3"/>
    <property type="match status" value="1"/>
</dbReference>
<accession>A0A5D0R879</accession>
<comment type="domain">
    <text evidence="9">Comprises of two domains. The C-terminal domain contains the binding site for glutamine and catalyzes the hydrolysis of this substrate to glutamate and ammonia. The N-terminal domain is anticipated to bind ATP and hydrogenobyrinate and catalyzes the ultimate synthesis of the diamide product. The ammonia produced via the glutaminase domain is probably translocated to the adjacent domain via a molecular tunnel, where it reacts with an activated intermediate.</text>
</comment>
<keyword evidence="7 9" id="KW-0460">Magnesium</keyword>
<comment type="similarity">
    <text evidence="9">Belongs to the CobB/CbiA family.</text>
</comment>
<dbReference type="UniPathway" id="UPA00148">
    <property type="reaction ID" value="UER00220"/>
</dbReference>
<name>A0A5D0R879_9RHOB</name>
<keyword evidence="3 9" id="KW-0169">Cobalamin biosynthesis</keyword>
<reference evidence="12 13" key="1">
    <citation type="submission" date="2019-08" db="EMBL/GenBank/DDBJ databases">
        <title>Identification of a novel species of the genus Boseongicola.</title>
        <authorList>
            <person name="Zhang X.-Q."/>
        </authorList>
    </citation>
    <scope>NUCLEOTIDE SEQUENCE [LARGE SCALE GENOMIC DNA]</scope>
    <source>
        <strain evidence="12 13">HY14</strain>
    </source>
</reference>
<dbReference type="InterPro" id="IPR011698">
    <property type="entry name" value="GATase_3"/>
</dbReference>
<keyword evidence="13" id="KW-1185">Reference proteome</keyword>
<comment type="cofactor">
    <cofactor evidence="1 9">
        <name>Mg(2+)</name>
        <dbReference type="ChEBI" id="CHEBI:18420"/>
    </cofactor>
</comment>
<proteinExistence type="inferred from homology"/>
<dbReference type="InterPro" id="IPR029062">
    <property type="entry name" value="Class_I_gatase-like"/>
</dbReference>
<dbReference type="PROSITE" id="PS51274">
    <property type="entry name" value="GATASE_COBBQ"/>
    <property type="match status" value="1"/>
</dbReference>
<dbReference type="GO" id="GO:0043802">
    <property type="term" value="F:hydrogenobyrinic acid a,c-diamide synthase (glutamine-hydrolysing) activity"/>
    <property type="evidence" value="ECO:0007669"/>
    <property type="project" value="UniProtKB-UniRule"/>
</dbReference>
<dbReference type="HAMAP" id="MF_00027">
    <property type="entry name" value="CobB_CbiA"/>
    <property type="match status" value="1"/>
</dbReference>
<dbReference type="GO" id="GO:0042242">
    <property type="term" value="F:cobyrinic acid a,c-diamide synthase activity"/>
    <property type="evidence" value="ECO:0007669"/>
    <property type="project" value="InterPro"/>
</dbReference>
<evidence type="ECO:0000256" key="4">
    <source>
        <dbReference type="ARBA" id="ARBA00022598"/>
    </source>
</evidence>
<keyword evidence="4 9" id="KW-0436">Ligase</keyword>
<dbReference type="Pfam" id="PF01656">
    <property type="entry name" value="CbiA"/>
    <property type="match status" value="1"/>
</dbReference>
<comment type="miscellaneous">
    <text evidence="9">The a and c carboxylates of hydrogenobyrinate are activated for nucleophilic attack via formation of a phosphorylated intermediate by ATP. CobB catalyzes first the amidation of the c-carboxylate, and then that of the a-carboxylate.</text>
</comment>
<dbReference type="SUPFAM" id="SSF52540">
    <property type="entry name" value="P-loop containing nucleoside triphosphate hydrolases"/>
    <property type="match status" value="1"/>
</dbReference>
<dbReference type="Gene3D" id="3.40.50.880">
    <property type="match status" value="1"/>
</dbReference>
<dbReference type="InterPro" id="IPR004484">
    <property type="entry name" value="CbiA/CobB_synth"/>
</dbReference>
<gene>
    <name evidence="9" type="primary">cobB</name>
    <name evidence="12" type="ORF">FVF75_15580</name>
</gene>
<feature type="domain" description="CobQ/CobB/MinD/ParA nucleotide binding" evidence="10">
    <location>
        <begin position="14"/>
        <end position="191"/>
    </location>
</feature>
<comment type="pathway">
    <text evidence="9">Cofactor biosynthesis; adenosylcobalamin biosynthesis; cob(II)yrinate a,c-diamide from precorrin-2 (aerobic route): step 9/10.</text>
</comment>
<feature type="active site" description="Nucleophile" evidence="9">
    <location>
        <position position="330"/>
    </location>
</feature>
<dbReference type="InterPro" id="IPR002586">
    <property type="entry name" value="CobQ/CobB/MinD/ParA_Nub-bd_dom"/>
</dbReference>